<keyword evidence="5" id="KW-1185">Reference proteome</keyword>
<sequence length="549" mass="58316">MRSRRVAASLAVGVSVALFASACGGGGGDSAGGAGGDGAAATISVYSTEPENPLVPSNTNEVGGGKVIDSLFSNLVSYETEDAAPYNEVAESIETTDSQNYTITLKDWTFHDGTPVTSSSFVDAWNFAAYGPNAQQNSSFFSQIQGFADVNPTDPDGESGPAEAPAPAAETMSGLQIVDDKTFTVALTAPFSVFPTVLGYSAFAPLPASFFTDQAGFEAAPIGNGPFRYVDRQPGANITLETWADWPGERKPSIGGVEYRSYASPEAAYADLVSGNLDYMEQLPPSSLVGRLFEQDLAGRNSNTTYLGINTIAFPVYDPKYADPRVRQALSVAIDRRAVSDQVYDGLRDPAAGVVPPGLDGFVEGQCGDLCTYNPDKAKQLLAEAGFTGPIELTSNVDGAGNQEVFQAFCISITNATGIPCNFVPVPTFAEFRTTINAREATTPFRTGWSADYPSIENFLNPLYRSGASSNDGEYTNPQVDALLAQGDSAPSTEESFGFYQEAERLILQDMPTIPTFYSTTQAGWSPRMSTATTNQFRELDLLTATVSE</sequence>
<feature type="domain" description="Solute-binding protein family 5" evidence="3">
    <location>
        <begin position="85"/>
        <end position="470"/>
    </location>
</feature>
<dbReference type="InterPro" id="IPR000914">
    <property type="entry name" value="SBP_5_dom"/>
</dbReference>
<feature type="signal peptide" evidence="2">
    <location>
        <begin position="1"/>
        <end position="22"/>
    </location>
</feature>
<dbReference type="RefSeq" id="WP_218616249.1">
    <property type="nucleotide sequence ID" value="NZ_JADQDK010000001.1"/>
</dbReference>
<gene>
    <name evidence="4" type="ORF">I4I81_19615</name>
</gene>
<dbReference type="InterPro" id="IPR039424">
    <property type="entry name" value="SBP_5"/>
</dbReference>
<dbReference type="Pfam" id="PF00496">
    <property type="entry name" value="SBP_bac_5"/>
    <property type="match status" value="1"/>
</dbReference>
<dbReference type="CDD" id="cd00995">
    <property type="entry name" value="PBP2_NikA_DppA_OppA_like"/>
    <property type="match status" value="1"/>
</dbReference>
<dbReference type="PANTHER" id="PTHR30290:SF83">
    <property type="entry name" value="ABC TRANSPORTER SUBSTRATE-BINDING PROTEIN"/>
    <property type="match status" value="1"/>
</dbReference>
<dbReference type="EMBL" id="JADQDK010000001">
    <property type="protein sequence ID" value="MBW0136459.1"/>
    <property type="molecule type" value="Genomic_DNA"/>
</dbReference>
<reference evidence="4 5" key="1">
    <citation type="submission" date="2020-11" db="EMBL/GenBank/DDBJ databases">
        <title>Pseudonocardia abyssalis sp. nov. and Pseudonocardia oceani sp. nov., description and phylogenomic analysis of two novel actinomycetes isolated from the deep Southern Ocean.</title>
        <authorList>
            <person name="Parra J."/>
        </authorList>
    </citation>
    <scope>NUCLEOTIDE SEQUENCE [LARGE SCALE GENOMIC DNA]</scope>
    <source>
        <strain evidence="4 5">KRD-168</strain>
    </source>
</reference>
<dbReference type="PROSITE" id="PS51257">
    <property type="entry name" value="PROKAR_LIPOPROTEIN"/>
    <property type="match status" value="1"/>
</dbReference>
<dbReference type="InterPro" id="IPR030678">
    <property type="entry name" value="Peptide/Ni-bd"/>
</dbReference>
<evidence type="ECO:0000256" key="2">
    <source>
        <dbReference type="SAM" id="SignalP"/>
    </source>
</evidence>
<evidence type="ECO:0000259" key="3">
    <source>
        <dbReference type="Pfam" id="PF00496"/>
    </source>
</evidence>
<evidence type="ECO:0000313" key="4">
    <source>
        <dbReference type="EMBL" id="MBW0136459.1"/>
    </source>
</evidence>
<evidence type="ECO:0000313" key="5">
    <source>
        <dbReference type="Proteomes" id="UP000694287"/>
    </source>
</evidence>
<keyword evidence="2" id="KW-0732">Signal</keyword>
<accession>A0ABS6UW14</accession>
<dbReference type="PANTHER" id="PTHR30290">
    <property type="entry name" value="PERIPLASMIC BINDING COMPONENT OF ABC TRANSPORTER"/>
    <property type="match status" value="1"/>
</dbReference>
<proteinExistence type="predicted"/>
<feature type="compositionally biased region" description="Low complexity" evidence="1">
    <location>
        <begin position="161"/>
        <end position="170"/>
    </location>
</feature>
<dbReference type="Proteomes" id="UP000694287">
    <property type="component" value="Unassembled WGS sequence"/>
</dbReference>
<name>A0ABS6UW14_9PSEU</name>
<feature type="region of interest" description="Disordered" evidence="1">
    <location>
        <begin position="151"/>
        <end position="170"/>
    </location>
</feature>
<organism evidence="4 5">
    <name type="scientific">Pseudonocardia abyssalis</name>
    <dbReference type="NCBI Taxonomy" id="2792008"/>
    <lineage>
        <taxon>Bacteria</taxon>
        <taxon>Bacillati</taxon>
        <taxon>Actinomycetota</taxon>
        <taxon>Actinomycetes</taxon>
        <taxon>Pseudonocardiales</taxon>
        <taxon>Pseudonocardiaceae</taxon>
        <taxon>Pseudonocardia</taxon>
    </lineage>
</organism>
<feature type="chain" id="PRO_5046622496" evidence="2">
    <location>
        <begin position="23"/>
        <end position="549"/>
    </location>
</feature>
<dbReference type="PIRSF" id="PIRSF002741">
    <property type="entry name" value="MppA"/>
    <property type="match status" value="1"/>
</dbReference>
<protein>
    <submittedName>
        <fullName evidence="4">ABC transporter substrate-binding protein</fullName>
    </submittedName>
</protein>
<evidence type="ECO:0000256" key="1">
    <source>
        <dbReference type="SAM" id="MobiDB-lite"/>
    </source>
</evidence>
<comment type="caution">
    <text evidence="4">The sequence shown here is derived from an EMBL/GenBank/DDBJ whole genome shotgun (WGS) entry which is preliminary data.</text>
</comment>